<comment type="subcellular location">
    <subcellularLocation>
        <location evidence="1">Plastid</location>
        <location evidence="1">Chloroplast thylakoid membrane</location>
        <topology evidence="1">Single-pass membrane protein</topology>
    </subcellularLocation>
</comment>
<dbReference type="PANTHER" id="PTHR34552:SF1">
    <property type="entry name" value="PHOTOSYSTEM II REACTION CENTER W PROTEIN, CHLOROPLASTIC"/>
    <property type="match status" value="1"/>
</dbReference>
<dbReference type="EMBL" id="JACGCM010000696">
    <property type="protein sequence ID" value="KAF6168447.1"/>
    <property type="molecule type" value="Genomic_DNA"/>
</dbReference>
<feature type="transmembrane region" description="Helical" evidence="10">
    <location>
        <begin position="100"/>
        <end position="118"/>
    </location>
</feature>
<dbReference type="InterPro" id="IPR009806">
    <property type="entry name" value="PSII_PsbW_class2"/>
</dbReference>
<dbReference type="OrthoDB" id="2017665at2759"/>
<keyword evidence="5" id="KW-0934">Plastid</keyword>
<comment type="caution">
    <text evidence="11">The sequence shown here is derived from an EMBL/GenBank/DDBJ whole genome shotgun (WGS) entry which is preliminary data.</text>
</comment>
<comment type="similarity">
    <text evidence="2">Belongs to the psbW family.</text>
</comment>
<dbReference type="AlphaFoldDB" id="A0A7J7NMK7"/>
<dbReference type="GO" id="GO:0042549">
    <property type="term" value="P:photosystem II stabilization"/>
    <property type="evidence" value="ECO:0007669"/>
    <property type="project" value="TreeGrafter"/>
</dbReference>
<keyword evidence="12" id="KW-1185">Reference proteome</keyword>
<evidence type="ECO:0000256" key="5">
    <source>
        <dbReference type="ARBA" id="ARBA00022640"/>
    </source>
</evidence>
<keyword evidence="10" id="KW-0812">Transmembrane</keyword>
<keyword evidence="6" id="KW-0793">Thylakoid</keyword>
<dbReference type="GO" id="GO:0009523">
    <property type="term" value="C:photosystem II"/>
    <property type="evidence" value="ECO:0007669"/>
    <property type="project" value="UniProtKB-KW"/>
</dbReference>
<keyword evidence="3" id="KW-0150">Chloroplast</keyword>
<gene>
    <name evidence="11" type="ORF">GIB67_004999</name>
</gene>
<evidence type="ECO:0000256" key="3">
    <source>
        <dbReference type="ARBA" id="ARBA00022528"/>
    </source>
</evidence>
<dbReference type="Pfam" id="PF07123">
    <property type="entry name" value="PsbW"/>
    <property type="match status" value="1"/>
</dbReference>
<keyword evidence="8" id="KW-0604">Photosystem II</keyword>
<keyword evidence="7 10" id="KW-0472">Membrane</keyword>
<dbReference type="GO" id="GO:0009535">
    <property type="term" value="C:chloroplast thylakoid membrane"/>
    <property type="evidence" value="ECO:0007669"/>
    <property type="project" value="UniProtKB-SubCell"/>
</dbReference>
<evidence type="ECO:0000256" key="7">
    <source>
        <dbReference type="ARBA" id="ARBA00023136"/>
    </source>
</evidence>
<sequence length="131" mass="13669">MAAVAASSVAHTCNLQKWAIRASSSSSPILGLPVMAWKGCVTCSATEKPSSAISNITLSASLTAAATATMTMASPALAIVDKRWSTEGTGLPLGLSTNSLSWILFVVFGLIWANYFVYTSLGVIKGCKDFF</sequence>
<organism evidence="11 12">
    <name type="scientific">Kingdonia uniflora</name>
    <dbReference type="NCBI Taxonomy" id="39325"/>
    <lineage>
        <taxon>Eukaryota</taxon>
        <taxon>Viridiplantae</taxon>
        <taxon>Streptophyta</taxon>
        <taxon>Embryophyta</taxon>
        <taxon>Tracheophyta</taxon>
        <taxon>Spermatophyta</taxon>
        <taxon>Magnoliopsida</taxon>
        <taxon>Ranunculales</taxon>
        <taxon>Circaeasteraceae</taxon>
        <taxon>Kingdonia</taxon>
    </lineage>
</organism>
<keyword evidence="4" id="KW-0602">Photosynthesis</keyword>
<evidence type="ECO:0000313" key="11">
    <source>
        <dbReference type="EMBL" id="KAF6168447.1"/>
    </source>
</evidence>
<evidence type="ECO:0000256" key="2">
    <source>
        <dbReference type="ARBA" id="ARBA00010395"/>
    </source>
</evidence>
<dbReference type="PANTHER" id="PTHR34552">
    <property type="entry name" value="PHOTOSYSTEM II REACTION CENTER W PROTEIN, CHLOROPLASTIC"/>
    <property type="match status" value="1"/>
</dbReference>
<protein>
    <recommendedName>
        <fullName evidence="9">PSII 6.1 kDa protein</fullName>
    </recommendedName>
</protein>
<evidence type="ECO:0000256" key="8">
    <source>
        <dbReference type="ARBA" id="ARBA00023276"/>
    </source>
</evidence>
<keyword evidence="10" id="KW-1133">Transmembrane helix</keyword>
<dbReference type="GO" id="GO:0015979">
    <property type="term" value="P:photosynthesis"/>
    <property type="evidence" value="ECO:0007669"/>
    <property type="project" value="UniProtKB-KW"/>
</dbReference>
<reference evidence="11 12" key="1">
    <citation type="journal article" date="2020" name="IScience">
        <title>Genome Sequencing of the Endangered Kingdonia uniflora (Circaeasteraceae, Ranunculales) Reveals Potential Mechanisms of Evolutionary Specialization.</title>
        <authorList>
            <person name="Sun Y."/>
            <person name="Deng T."/>
            <person name="Zhang A."/>
            <person name="Moore M.J."/>
            <person name="Landis J.B."/>
            <person name="Lin N."/>
            <person name="Zhang H."/>
            <person name="Zhang X."/>
            <person name="Huang J."/>
            <person name="Zhang X."/>
            <person name="Sun H."/>
            <person name="Wang H."/>
        </authorList>
    </citation>
    <scope>NUCLEOTIDE SEQUENCE [LARGE SCALE GENOMIC DNA]</scope>
    <source>
        <strain evidence="11">TB1705</strain>
        <tissue evidence="11">Leaf</tissue>
    </source>
</reference>
<evidence type="ECO:0000256" key="4">
    <source>
        <dbReference type="ARBA" id="ARBA00022531"/>
    </source>
</evidence>
<evidence type="ECO:0000256" key="9">
    <source>
        <dbReference type="ARBA" id="ARBA00031756"/>
    </source>
</evidence>
<proteinExistence type="inferred from homology"/>
<name>A0A7J7NMK7_9MAGN</name>
<accession>A0A7J7NMK7</accession>
<feature type="transmembrane region" description="Helical" evidence="10">
    <location>
        <begin position="58"/>
        <end position="80"/>
    </location>
</feature>
<dbReference type="Proteomes" id="UP000541444">
    <property type="component" value="Unassembled WGS sequence"/>
</dbReference>
<evidence type="ECO:0000313" key="12">
    <source>
        <dbReference type="Proteomes" id="UP000541444"/>
    </source>
</evidence>
<evidence type="ECO:0000256" key="6">
    <source>
        <dbReference type="ARBA" id="ARBA00023078"/>
    </source>
</evidence>
<evidence type="ECO:0000256" key="1">
    <source>
        <dbReference type="ARBA" id="ARBA00004581"/>
    </source>
</evidence>
<evidence type="ECO:0000256" key="10">
    <source>
        <dbReference type="SAM" id="Phobius"/>
    </source>
</evidence>